<dbReference type="GO" id="GO:0016987">
    <property type="term" value="F:sigma factor activity"/>
    <property type="evidence" value="ECO:0007669"/>
    <property type="project" value="UniProtKB-KW"/>
</dbReference>
<organism evidence="6 7">
    <name type="scientific">Pedobacter ginsenosidimutans</name>
    <dbReference type="NCBI Taxonomy" id="687842"/>
    <lineage>
        <taxon>Bacteria</taxon>
        <taxon>Pseudomonadati</taxon>
        <taxon>Bacteroidota</taxon>
        <taxon>Sphingobacteriia</taxon>
        <taxon>Sphingobacteriales</taxon>
        <taxon>Sphingobacteriaceae</taxon>
        <taxon>Pedobacter</taxon>
    </lineage>
</organism>
<feature type="domain" description="RNA polymerase sigma factor 70 region 4 type 2" evidence="5">
    <location>
        <begin position="121"/>
        <end position="173"/>
    </location>
</feature>
<dbReference type="RefSeq" id="WP_057934986.1">
    <property type="nucleotide sequence ID" value="NZ_LMZQ01000049.1"/>
</dbReference>
<dbReference type="STRING" id="687842.ASU31_25105"/>
<accession>A0A0T5VHJ6</accession>
<dbReference type="GO" id="GO:0003677">
    <property type="term" value="F:DNA binding"/>
    <property type="evidence" value="ECO:0007669"/>
    <property type="project" value="InterPro"/>
</dbReference>
<dbReference type="InterPro" id="IPR013325">
    <property type="entry name" value="RNA_pol_sigma_r2"/>
</dbReference>
<evidence type="ECO:0000256" key="2">
    <source>
        <dbReference type="ARBA" id="ARBA00023015"/>
    </source>
</evidence>
<dbReference type="InterPro" id="IPR039425">
    <property type="entry name" value="RNA_pol_sigma-70-like"/>
</dbReference>
<dbReference type="SUPFAM" id="SSF88946">
    <property type="entry name" value="Sigma2 domain of RNA polymerase sigma factors"/>
    <property type="match status" value="1"/>
</dbReference>
<sequence>MKQTNYSDQELLDLLKKDIRDAFDMLYYRYWEMSFQLAYKILQDVPASEDAVQEVFAEIWLRRNKTVIDNLKSYIFQSVRFQVFKVIRHNKIIAAHVERDFILNFSTNEGEHNLALGDIKRILDETVAGLPPKCREIFNMSRNSHMSTKEIAVYMGISPKTVDNQLNIALKKIKASMASSFVLIEAIIALYSRH</sequence>
<dbReference type="EMBL" id="LMZQ01000049">
    <property type="protein sequence ID" value="KRT13342.1"/>
    <property type="molecule type" value="Genomic_DNA"/>
</dbReference>
<protein>
    <recommendedName>
        <fullName evidence="5">RNA polymerase sigma factor 70 region 4 type 2 domain-containing protein</fullName>
    </recommendedName>
</protein>
<comment type="caution">
    <text evidence="6">The sequence shown here is derived from an EMBL/GenBank/DDBJ whole genome shotgun (WGS) entry which is preliminary data.</text>
</comment>
<dbReference type="InterPro" id="IPR013249">
    <property type="entry name" value="RNA_pol_sigma70_r4_t2"/>
</dbReference>
<evidence type="ECO:0000256" key="3">
    <source>
        <dbReference type="ARBA" id="ARBA00023082"/>
    </source>
</evidence>
<evidence type="ECO:0000256" key="4">
    <source>
        <dbReference type="ARBA" id="ARBA00023163"/>
    </source>
</evidence>
<dbReference type="InterPro" id="IPR013324">
    <property type="entry name" value="RNA_pol_sigma_r3/r4-like"/>
</dbReference>
<evidence type="ECO:0000259" key="5">
    <source>
        <dbReference type="Pfam" id="PF08281"/>
    </source>
</evidence>
<dbReference type="AlphaFoldDB" id="A0A0T5VHJ6"/>
<gene>
    <name evidence="6" type="ORF">ASU31_25105</name>
</gene>
<dbReference type="PANTHER" id="PTHR43133:SF46">
    <property type="entry name" value="RNA POLYMERASE SIGMA-70 FACTOR ECF SUBFAMILY"/>
    <property type="match status" value="1"/>
</dbReference>
<dbReference type="Pfam" id="PF08281">
    <property type="entry name" value="Sigma70_r4_2"/>
    <property type="match status" value="1"/>
</dbReference>
<keyword evidence="3" id="KW-0731">Sigma factor</keyword>
<evidence type="ECO:0000256" key="1">
    <source>
        <dbReference type="ARBA" id="ARBA00010641"/>
    </source>
</evidence>
<dbReference type="Proteomes" id="UP000051950">
    <property type="component" value="Unassembled WGS sequence"/>
</dbReference>
<dbReference type="InterPro" id="IPR036388">
    <property type="entry name" value="WH-like_DNA-bd_sf"/>
</dbReference>
<keyword evidence="2" id="KW-0805">Transcription regulation</keyword>
<name>A0A0T5VHJ6_9SPHI</name>
<dbReference type="PANTHER" id="PTHR43133">
    <property type="entry name" value="RNA POLYMERASE ECF-TYPE SIGMA FACTO"/>
    <property type="match status" value="1"/>
</dbReference>
<keyword evidence="4" id="KW-0804">Transcription</keyword>
<dbReference type="OrthoDB" id="665981at2"/>
<evidence type="ECO:0000313" key="6">
    <source>
        <dbReference type="EMBL" id="KRT13342.1"/>
    </source>
</evidence>
<dbReference type="GO" id="GO:0006352">
    <property type="term" value="P:DNA-templated transcription initiation"/>
    <property type="evidence" value="ECO:0007669"/>
    <property type="project" value="InterPro"/>
</dbReference>
<dbReference type="NCBIfam" id="TIGR02937">
    <property type="entry name" value="sigma70-ECF"/>
    <property type="match status" value="1"/>
</dbReference>
<comment type="similarity">
    <text evidence="1">Belongs to the sigma-70 factor family. ECF subfamily.</text>
</comment>
<evidence type="ECO:0000313" key="7">
    <source>
        <dbReference type="Proteomes" id="UP000051950"/>
    </source>
</evidence>
<dbReference type="SUPFAM" id="SSF88659">
    <property type="entry name" value="Sigma3 and sigma4 domains of RNA polymerase sigma factors"/>
    <property type="match status" value="1"/>
</dbReference>
<keyword evidence="7" id="KW-1185">Reference proteome</keyword>
<dbReference type="Gene3D" id="1.10.10.10">
    <property type="entry name" value="Winged helix-like DNA-binding domain superfamily/Winged helix DNA-binding domain"/>
    <property type="match status" value="1"/>
</dbReference>
<proteinExistence type="inferred from homology"/>
<reference evidence="6 7" key="1">
    <citation type="submission" date="2015-11" db="EMBL/GenBank/DDBJ databases">
        <title>Sequence of Pedobacter ginsenosidimutans.</title>
        <authorList>
            <person name="Carson E."/>
            <person name="Keyser V."/>
            <person name="Newman J."/>
            <person name="Miller J."/>
        </authorList>
    </citation>
    <scope>NUCLEOTIDE SEQUENCE [LARGE SCALE GENOMIC DNA]</scope>
    <source>
        <strain evidence="6 7">KACC 14530</strain>
    </source>
</reference>
<dbReference type="InterPro" id="IPR014284">
    <property type="entry name" value="RNA_pol_sigma-70_dom"/>
</dbReference>
<dbReference type="Gene3D" id="1.10.1740.10">
    <property type="match status" value="1"/>
</dbReference>